<dbReference type="Proteomes" id="UP001590950">
    <property type="component" value="Unassembled WGS sequence"/>
</dbReference>
<name>A0ABR3ZVZ2_9LECA</name>
<protein>
    <submittedName>
        <fullName evidence="1">Uncharacterized protein</fullName>
    </submittedName>
</protein>
<dbReference type="EMBL" id="JBEFKJ010000047">
    <property type="protein sequence ID" value="KAL2036918.1"/>
    <property type="molecule type" value="Genomic_DNA"/>
</dbReference>
<comment type="caution">
    <text evidence="1">The sequence shown here is derived from an EMBL/GenBank/DDBJ whole genome shotgun (WGS) entry which is preliminary data.</text>
</comment>
<evidence type="ECO:0000313" key="1">
    <source>
        <dbReference type="EMBL" id="KAL2036918.1"/>
    </source>
</evidence>
<accession>A0ABR3ZVZ2</accession>
<keyword evidence="2" id="KW-1185">Reference proteome</keyword>
<proteinExistence type="predicted"/>
<reference evidence="1 2" key="1">
    <citation type="submission" date="2024-09" db="EMBL/GenBank/DDBJ databases">
        <title>Rethinking Asexuality: The Enigmatic Case of Functional Sexual Genes in Lepraria (Stereocaulaceae).</title>
        <authorList>
            <person name="Doellman M."/>
            <person name="Sun Y."/>
            <person name="Barcenas-Pena A."/>
            <person name="Lumbsch H.T."/>
            <person name="Grewe F."/>
        </authorList>
    </citation>
    <scope>NUCLEOTIDE SEQUENCE [LARGE SCALE GENOMIC DNA]</scope>
    <source>
        <strain evidence="1 2">Mercado 3170</strain>
    </source>
</reference>
<evidence type="ECO:0000313" key="2">
    <source>
        <dbReference type="Proteomes" id="UP001590950"/>
    </source>
</evidence>
<sequence length="143" mass="16182">MCPCPLIIGKDTRSHLLAIPREIRDETFAYYTDIGEDDELVIAGSEFFLYQRAINGAWFHPPTAFFPAFLRINRQVYDEGHPTIFRRNPVSIVLNEGSFLGRQDGITSRPAKSDVESTAQRPSRVSALSSLVRIPGSEKLWWA</sequence>
<gene>
    <name evidence="1" type="ORF">N7G274_010343</name>
</gene>
<organism evidence="1 2">
    <name type="scientific">Stereocaulon virgatum</name>
    <dbReference type="NCBI Taxonomy" id="373712"/>
    <lineage>
        <taxon>Eukaryota</taxon>
        <taxon>Fungi</taxon>
        <taxon>Dikarya</taxon>
        <taxon>Ascomycota</taxon>
        <taxon>Pezizomycotina</taxon>
        <taxon>Lecanoromycetes</taxon>
        <taxon>OSLEUM clade</taxon>
        <taxon>Lecanoromycetidae</taxon>
        <taxon>Lecanorales</taxon>
        <taxon>Lecanorineae</taxon>
        <taxon>Stereocaulaceae</taxon>
        <taxon>Stereocaulon</taxon>
    </lineage>
</organism>